<evidence type="ECO:0008006" key="3">
    <source>
        <dbReference type="Google" id="ProtNLM"/>
    </source>
</evidence>
<sequence>MYTYCLECEWQATTVASETDAVASESAIEHFVETGHTVESVRLPPPAVILES</sequence>
<comment type="caution">
    <text evidence="1">The sequence shown here is derived from an EMBL/GenBank/DDBJ whole genome shotgun (WGS) entry which is preliminary data.</text>
</comment>
<evidence type="ECO:0000313" key="2">
    <source>
        <dbReference type="Proteomes" id="UP000011690"/>
    </source>
</evidence>
<keyword evidence="2" id="KW-1185">Reference proteome</keyword>
<protein>
    <recommendedName>
        <fullName evidence="3">DUF1059 domain-containing protein</fullName>
    </recommendedName>
</protein>
<dbReference type="Proteomes" id="UP000011690">
    <property type="component" value="Unassembled WGS sequence"/>
</dbReference>
<name>L9W3D8_9EURY</name>
<gene>
    <name evidence="1" type="ORF">C494_17708</name>
</gene>
<dbReference type="EMBL" id="AOHY01000054">
    <property type="protein sequence ID" value="ELY43955.1"/>
    <property type="molecule type" value="Genomic_DNA"/>
</dbReference>
<reference evidence="1 2" key="1">
    <citation type="journal article" date="2014" name="PLoS Genet.">
        <title>Phylogenetically driven sequencing of extremely halophilic archaea reveals strategies for static and dynamic osmo-response.</title>
        <authorList>
            <person name="Becker E.A."/>
            <person name="Seitzer P.M."/>
            <person name="Tritt A."/>
            <person name="Larsen D."/>
            <person name="Krusor M."/>
            <person name="Yao A.I."/>
            <person name="Wu D."/>
            <person name="Madern D."/>
            <person name="Eisen J.A."/>
            <person name="Darling A.E."/>
            <person name="Facciotti M.T."/>
        </authorList>
    </citation>
    <scope>NUCLEOTIDE SEQUENCE [LARGE SCALE GENOMIC DNA]</scope>
    <source>
        <strain evidence="1 2">JCM 10635</strain>
    </source>
</reference>
<organism evidence="1 2">
    <name type="scientific">Natronorubrum bangense JCM 10635</name>
    <dbReference type="NCBI Taxonomy" id="1227500"/>
    <lineage>
        <taxon>Archaea</taxon>
        <taxon>Methanobacteriati</taxon>
        <taxon>Methanobacteriota</taxon>
        <taxon>Stenosarchaea group</taxon>
        <taxon>Halobacteria</taxon>
        <taxon>Halobacteriales</taxon>
        <taxon>Natrialbaceae</taxon>
        <taxon>Natronorubrum</taxon>
    </lineage>
</organism>
<dbReference type="eggNOG" id="arCOG10746">
    <property type="taxonomic scope" value="Archaea"/>
</dbReference>
<evidence type="ECO:0000313" key="1">
    <source>
        <dbReference type="EMBL" id="ELY43955.1"/>
    </source>
</evidence>
<dbReference type="PATRIC" id="fig|1227500.6.peg.3569"/>
<dbReference type="AlphaFoldDB" id="L9W3D8"/>
<accession>L9W3D8</accession>
<proteinExistence type="predicted"/>